<organism evidence="7 8">
    <name type="scientific">Nocardioides bizhenqiangii</name>
    <dbReference type="NCBI Taxonomy" id="3095076"/>
    <lineage>
        <taxon>Bacteria</taxon>
        <taxon>Bacillati</taxon>
        <taxon>Actinomycetota</taxon>
        <taxon>Actinomycetes</taxon>
        <taxon>Propionibacteriales</taxon>
        <taxon>Nocardioidaceae</taxon>
        <taxon>Nocardioides</taxon>
    </lineage>
</organism>
<keyword evidence="8" id="KW-1185">Reference proteome</keyword>
<dbReference type="InterPro" id="IPR015424">
    <property type="entry name" value="PyrdxlP-dep_Trfase"/>
</dbReference>
<comment type="similarity">
    <text evidence="2 6">Belongs to the group II decarboxylase family.</text>
</comment>
<dbReference type="InterPro" id="IPR010977">
    <property type="entry name" value="Aromatic_deC"/>
</dbReference>
<protein>
    <submittedName>
        <fullName evidence="7">Pyridoxal-dependent decarboxylase</fullName>
    </submittedName>
</protein>
<keyword evidence="4 6" id="KW-0663">Pyridoxal phosphate</keyword>
<gene>
    <name evidence="7" type="ORF">SHK19_14135</name>
</gene>
<dbReference type="EMBL" id="CP141059">
    <property type="protein sequence ID" value="WQQ25101.1"/>
    <property type="molecule type" value="Genomic_DNA"/>
</dbReference>
<dbReference type="Proteomes" id="UP001327225">
    <property type="component" value="Chromosome"/>
</dbReference>
<dbReference type="Gene3D" id="3.90.1150.10">
    <property type="entry name" value="Aspartate Aminotransferase, domain 1"/>
    <property type="match status" value="1"/>
</dbReference>
<evidence type="ECO:0000256" key="6">
    <source>
        <dbReference type="RuleBase" id="RU000382"/>
    </source>
</evidence>
<accession>A0ABZ0ZME3</accession>
<evidence type="ECO:0000313" key="7">
    <source>
        <dbReference type="EMBL" id="WQQ25101.1"/>
    </source>
</evidence>
<dbReference type="RefSeq" id="WP_322936599.1">
    <property type="nucleotide sequence ID" value="NZ_CP141059.1"/>
</dbReference>
<keyword evidence="3" id="KW-0210">Decarboxylase</keyword>
<dbReference type="Pfam" id="PF00282">
    <property type="entry name" value="Pyridoxal_deC"/>
    <property type="match status" value="1"/>
</dbReference>
<dbReference type="PROSITE" id="PS00392">
    <property type="entry name" value="DDC_GAD_HDC_YDC"/>
    <property type="match status" value="1"/>
</dbReference>
<dbReference type="Gene3D" id="3.40.640.10">
    <property type="entry name" value="Type I PLP-dependent aspartate aminotransferase-like (Major domain)"/>
    <property type="match status" value="1"/>
</dbReference>
<sequence>MPSSPLEISPDEFAELAGRVSAEVVRHLHGLDSAPIRPATTGAESMALFAGPAPEQGLGAAALDELSEVARHSRVGNGRFFGYVMGSGEPVAALGDFFASVLNQNATAWRSGPATAVIERSLIGWLTDALGCPGFSGTLTSGGSLANLMGLAMAREAKAPANETGRPTGVVYASSEVHMSVGKAVALLGLGRENLRLIPPDAAMRLDPGALRHAISADRAAGRTPIAVVANAGTIVTGAIDPLAAIVEVARAEDLWVHVDGAYGAPAAMVAPELFHGLGDVDSLSLDAHKWLYQPLDCSALLYRDPDAAQRAFSLTDDYAASLSADPVEGQVFFEETLELSRRVRALKLWLSLRYHGLEAFRDSIADNMRQARRLAALVDAEPTLERLAEVPLSAVCFRWVGGDPATLDVVNAAMLDRINRRGRVYLSNATVRGHFVLRACITNHRTTDADIVAVIGEVLRAAPPTGTRPSSS</sequence>
<reference evidence="8" key="1">
    <citation type="submission" date="2023-12" db="EMBL/GenBank/DDBJ databases">
        <title>Novel species in genus Nocardioides.</title>
        <authorList>
            <person name="Zhou H."/>
        </authorList>
    </citation>
    <scope>NUCLEOTIDE SEQUENCE [LARGE SCALE GENOMIC DNA]</scope>
    <source>
        <strain evidence="8">HM61</strain>
    </source>
</reference>
<keyword evidence="5 6" id="KW-0456">Lyase</keyword>
<dbReference type="InterPro" id="IPR021115">
    <property type="entry name" value="Pyridoxal-P_BS"/>
</dbReference>
<evidence type="ECO:0000256" key="3">
    <source>
        <dbReference type="ARBA" id="ARBA00022793"/>
    </source>
</evidence>
<dbReference type="PANTHER" id="PTHR11999:SF70">
    <property type="entry name" value="MIP05841P"/>
    <property type="match status" value="1"/>
</dbReference>
<dbReference type="InterPro" id="IPR015421">
    <property type="entry name" value="PyrdxlP-dep_Trfase_major"/>
</dbReference>
<dbReference type="PRINTS" id="PR00800">
    <property type="entry name" value="YHDCRBOXLASE"/>
</dbReference>
<dbReference type="InterPro" id="IPR002129">
    <property type="entry name" value="PyrdxlP-dep_de-COase"/>
</dbReference>
<evidence type="ECO:0000256" key="4">
    <source>
        <dbReference type="ARBA" id="ARBA00022898"/>
    </source>
</evidence>
<dbReference type="PANTHER" id="PTHR11999">
    <property type="entry name" value="GROUP II PYRIDOXAL-5-PHOSPHATE DECARBOXYLASE"/>
    <property type="match status" value="1"/>
</dbReference>
<evidence type="ECO:0000256" key="2">
    <source>
        <dbReference type="ARBA" id="ARBA00009533"/>
    </source>
</evidence>
<proteinExistence type="inferred from homology"/>
<evidence type="ECO:0000256" key="1">
    <source>
        <dbReference type="ARBA" id="ARBA00001933"/>
    </source>
</evidence>
<dbReference type="SUPFAM" id="SSF53383">
    <property type="entry name" value="PLP-dependent transferases"/>
    <property type="match status" value="1"/>
</dbReference>
<comment type="cofactor">
    <cofactor evidence="1 6">
        <name>pyridoxal 5'-phosphate</name>
        <dbReference type="ChEBI" id="CHEBI:597326"/>
    </cofactor>
</comment>
<evidence type="ECO:0000256" key="5">
    <source>
        <dbReference type="ARBA" id="ARBA00023239"/>
    </source>
</evidence>
<evidence type="ECO:0000313" key="8">
    <source>
        <dbReference type="Proteomes" id="UP001327225"/>
    </source>
</evidence>
<name>A0ABZ0ZME3_9ACTN</name>
<dbReference type="InterPro" id="IPR015422">
    <property type="entry name" value="PyrdxlP-dep_Trfase_small"/>
</dbReference>